<feature type="region of interest" description="Disordered" evidence="1">
    <location>
        <begin position="148"/>
        <end position="189"/>
    </location>
</feature>
<comment type="caution">
    <text evidence="2">The sequence shown here is derived from an EMBL/GenBank/DDBJ whole genome shotgun (WGS) entry which is preliminary data.</text>
</comment>
<feature type="region of interest" description="Disordered" evidence="1">
    <location>
        <begin position="34"/>
        <end position="66"/>
    </location>
</feature>
<keyword evidence="3" id="KW-1185">Reference proteome</keyword>
<dbReference type="AlphaFoldDB" id="A0A250WRV0"/>
<feature type="compositionally biased region" description="Polar residues" evidence="1">
    <location>
        <begin position="343"/>
        <end position="372"/>
    </location>
</feature>
<accession>A0A250WRV0</accession>
<feature type="compositionally biased region" description="Basic and acidic residues" evidence="1">
    <location>
        <begin position="34"/>
        <end position="45"/>
    </location>
</feature>
<dbReference type="Proteomes" id="UP000232323">
    <property type="component" value="Unassembled WGS sequence"/>
</dbReference>
<gene>
    <name evidence="2" type="ORF">CEUSTIGMA_g724.t1</name>
</gene>
<dbReference type="OrthoDB" id="563140at2759"/>
<feature type="region of interest" description="Disordered" evidence="1">
    <location>
        <begin position="343"/>
        <end position="374"/>
    </location>
</feature>
<feature type="region of interest" description="Disordered" evidence="1">
    <location>
        <begin position="684"/>
        <end position="715"/>
    </location>
</feature>
<dbReference type="EMBL" id="BEGY01000003">
    <property type="protein sequence ID" value="GAX73270.1"/>
    <property type="molecule type" value="Genomic_DNA"/>
</dbReference>
<reference evidence="2 3" key="1">
    <citation type="submission" date="2017-08" db="EMBL/GenBank/DDBJ databases">
        <title>Acidophilic green algal genome provides insights into adaptation to an acidic environment.</title>
        <authorList>
            <person name="Hirooka S."/>
            <person name="Hirose Y."/>
            <person name="Kanesaki Y."/>
            <person name="Higuchi S."/>
            <person name="Fujiwara T."/>
            <person name="Onuma R."/>
            <person name="Era A."/>
            <person name="Ohbayashi R."/>
            <person name="Uzuka A."/>
            <person name="Nozaki H."/>
            <person name="Yoshikawa H."/>
            <person name="Miyagishima S.Y."/>
        </authorList>
    </citation>
    <scope>NUCLEOTIDE SEQUENCE [LARGE SCALE GENOMIC DNA]</scope>
    <source>
        <strain evidence="2 3">NIES-2499</strain>
    </source>
</reference>
<organism evidence="2 3">
    <name type="scientific">Chlamydomonas eustigma</name>
    <dbReference type="NCBI Taxonomy" id="1157962"/>
    <lineage>
        <taxon>Eukaryota</taxon>
        <taxon>Viridiplantae</taxon>
        <taxon>Chlorophyta</taxon>
        <taxon>core chlorophytes</taxon>
        <taxon>Chlorophyceae</taxon>
        <taxon>CS clade</taxon>
        <taxon>Chlamydomonadales</taxon>
        <taxon>Chlamydomonadaceae</taxon>
        <taxon>Chlamydomonas</taxon>
    </lineage>
</organism>
<proteinExistence type="predicted"/>
<protein>
    <submittedName>
        <fullName evidence="2">Uncharacterized protein</fullName>
    </submittedName>
</protein>
<evidence type="ECO:0000313" key="2">
    <source>
        <dbReference type="EMBL" id="GAX73270.1"/>
    </source>
</evidence>
<feature type="compositionally biased region" description="Basic and acidic residues" evidence="1">
    <location>
        <begin position="148"/>
        <end position="158"/>
    </location>
</feature>
<evidence type="ECO:0000313" key="3">
    <source>
        <dbReference type="Proteomes" id="UP000232323"/>
    </source>
</evidence>
<evidence type="ECO:0000256" key="1">
    <source>
        <dbReference type="SAM" id="MobiDB-lite"/>
    </source>
</evidence>
<name>A0A250WRV0_9CHLO</name>
<feature type="compositionally biased region" description="Low complexity" evidence="1">
    <location>
        <begin position="174"/>
        <end position="189"/>
    </location>
</feature>
<feature type="compositionally biased region" description="Basic and acidic residues" evidence="1">
    <location>
        <begin position="700"/>
        <end position="710"/>
    </location>
</feature>
<sequence length="748" mass="80596">MNPLVQQLHNQRLHTGAITNEDVSQLFEGVDEGLVRLRRDPDKKQGMRKGSSRSASPKPMPRPINKSTVAVSAGNAGRCEVPGCEKHAKRSQCGNSRYCKAHMKERGMIPCVTQRRCIEEGCQRFAKASTEGTWKYCKAHMRQHGLWPRDYRAKDGGKSSKQNGTPVHEDDCMSDGGSDSGSLQGTSSGATQLPKLESLLWTAQAPYPLWTNAAITPLARSSIPDQPSRFAAAVAMPNNNVFPNDFLLSGSMALMGESQAIVQQMHQHHTSTVSSAAMAASGAPTFSAPSQNVLELNPGVTSAFSGHSHIHSSLSDDLNRAIAGAGAGAASGSAQYPSAFQNSVHTFPSQSTGTRLSPSAYHNNSMPSTAQRPVSHVGLDLSTPSNMRQHVARQYDGVAKQDDAARLFEAWQQQQLQQQQLILDALPASGVGVVGTYDPLSSEVSLRDMGVSGNVLLSSQGRDASRLPIVGIDGKDTSSQFDTRTAWEFLYGAKERSLNQKTDNNDFPDLASALQLQTLTGTGALDLGGGLPERQVGTTFLGNMQQQQQPWLCPPALQTGPSAMSGLCSAGANLLGIDLTQQQFLRQRAGVAATTLNPILSPNMNRTASQASDMLLFNYAPFSILGESSEPLPMAPPMSGRLRSDLELPSMASLLRSGSGLGPAIGNNFFRSKSLDMYDVGRNRSQSMDMPLEATRQRSRSLELRPEGQRNRSRSLDLTMYGTKNMSLDLDLLEWGLISKLDLAPDML</sequence>